<proteinExistence type="predicted"/>
<evidence type="ECO:0000313" key="5">
    <source>
        <dbReference type="Proteomes" id="UP000823661"/>
    </source>
</evidence>
<dbReference type="Gene3D" id="3.40.50.1110">
    <property type="entry name" value="SGNH hydrolase"/>
    <property type="match status" value="1"/>
</dbReference>
<reference evidence="4" key="2">
    <citation type="journal article" date="2021" name="PeerJ">
        <title>Extensive microbial diversity within the chicken gut microbiome revealed by metagenomics and culture.</title>
        <authorList>
            <person name="Gilroy R."/>
            <person name="Ravi A."/>
            <person name="Getino M."/>
            <person name="Pursley I."/>
            <person name="Horton D.L."/>
            <person name="Alikhan N.F."/>
            <person name="Baker D."/>
            <person name="Gharbi K."/>
            <person name="Hall N."/>
            <person name="Watson M."/>
            <person name="Adriaenssens E.M."/>
            <person name="Foster-Nyarko E."/>
            <person name="Jarju S."/>
            <person name="Secka A."/>
            <person name="Antonio M."/>
            <person name="Oren A."/>
            <person name="Chaudhuri R.R."/>
            <person name="La Ragione R."/>
            <person name="Hildebrand F."/>
            <person name="Pallen M.J."/>
        </authorList>
    </citation>
    <scope>NUCLEOTIDE SEQUENCE</scope>
    <source>
        <strain evidence="4">B1-20833</strain>
    </source>
</reference>
<feature type="domain" description="SGNH hydrolase-type esterase N-terminal" evidence="3">
    <location>
        <begin position="28"/>
        <end position="169"/>
    </location>
</feature>
<feature type="signal peptide" evidence="1">
    <location>
        <begin position="1"/>
        <end position="19"/>
    </location>
</feature>
<accession>A0A9D9EV13</accession>
<dbReference type="Pfam" id="PF14607">
    <property type="entry name" value="GxDLY"/>
    <property type="match status" value="1"/>
</dbReference>
<dbReference type="Proteomes" id="UP000823661">
    <property type="component" value="Unassembled WGS sequence"/>
</dbReference>
<name>A0A9D9EV13_9BACT</name>
<organism evidence="4 5">
    <name type="scientific">Candidatus Cryptobacteroides intestinavium</name>
    <dbReference type="NCBI Taxonomy" id="2840766"/>
    <lineage>
        <taxon>Bacteria</taxon>
        <taxon>Pseudomonadati</taxon>
        <taxon>Bacteroidota</taxon>
        <taxon>Bacteroidia</taxon>
        <taxon>Bacteroidales</taxon>
        <taxon>Candidatus Cryptobacteroides</taxon>
    </lineage>
</organism>
<dbReference type="AlphaFoldDB" id="A0A9D9EV13"/>
<dbReference type="SUPFAM" id="SSF52266">
    <property type="entry name" value="SGNH hydrolase"/>
    <property type="match status" value="1"/>
</dbReference>
<evidence type="ECO:0000259" key="2">
    <source>
        <dbReference type="Pfam" id="PF14606"/>
    </source>
</evidence>
<dbReference type="EMBL" id="JADIMI010000070">
    <property type="protein sequence ID" value="MBO8452680.1"/>
    <property type="molecule type" value="Genomic_DNA"/>
</dbReference>
<dbReference type="GO" id="GO:0016788">
    <property type="term" value="F:hydrolase activity, acting on ester bonds"/>
    <property type="evidence" value="ECO:0007669"/>
    <property type="project" value="UniProtKB-ARBA"/>
</dbReference>
<dbReference type="InterPro" id="IPR036514">
    <property type="entry name" value="SGNH_hydro_sf"/>
</dbReference>
<dbReference type="Gene3D" id="2.60.120.260">
    <property type="entry name" value="Galactose-binding domain-like"/>
    <property type="match status" value="1"/>
</dbReference>
<dbReference type="InterPro" id="IPR032740">
    <property type="entry name" value="GxDLY"/>
</dbReference>
<evidence type="ECO:0000259" key="3">
    <source>
        <dbReference type="Pfam" id="PF14607"/>
    </source>
</evidence>
<reference evidence="4" key="1">
    <citation type="submission" date="2020-10" db="EMBL/GenBank/DDBJ databases">
        <authorList>
            <person name="Gilroy R."/>
        </authorList>
    </citation>
    <scope>NUCLEOTIDE SEQUENCE</scope>
    <source>
        <strain evidence="4">B1-20833</strain>
    </source>
</reference>
<sequence>MKRLLTATILAALAFAATAQTPKNVQYSFTEATELNLIGKLMDTPNPYHRVDTCRFKGFTKGENDQVRCSAGLAVLFRTNSSTISVKSEFGYMNHGENTMGIALRGYDLYIKDADGKWVYAASKADGRNRGNCVLIKDMDRSEKECMLYLPIYSEEYSVQIGVEEGATIEALESPFRHRVAIFGSSFTQGISVSRAGMSYPMQFMRNTGIQLLSLGCSGNCKLQPYFADVLIAADVDAMIFDAFSNPSAQMIKERLFPFIEKIQAAKPDIPLIFMQTIYRESRNFCKSSDSFEQAKQEMAATLMEEAVKKYDNVYFIQTNASDPSKDTSVDGTHPSDWGYMYWAKSIEKPVLKILRKHGLK</sequence>
<evidence type="ECO:0000313" key="4">
    <source>
        <dbReference type="EMBL" id="MBO8452680.1"/>
    </source>
</evidence>
<dbReference type="InterPro" id="IPR013830">
    <property type="entry name" value="SGNH_hydro"/>
</dbReference>
<keyword evidence="1" id="KW-0732">Signal</keyword>
<evidence type="ECO:0000256" key="1">
    <source>
        <dbReference type="SAM" id="SignalP"/>
    </source>
</evidence>
<gene>
    <name evidence="4" type="ORF">IAC06_07350</name>
</gene>
<protein>
    <submittedName>
        <fullName evidence="4">SGNH/GDSL hydrolase family protein</fullName>
    </submittedName>
</protein>
<keyword evidence="4" id="KW-0378">Hydrolase</keyword>
<dbReference type="Pfam" id="PF14606">
    <property type="entry name" value="Lipase_GDSL_3"/>
    <property type="match status" value="1"/>
</dbReference>
<comment type="caution">
    <text evidence="4">The sequence shown here is derived from an EMBL/GenBank/DDBJ whole genome shotgun (WGS) entry which is preliminary data.</text>
</comment>
<feature type="chain" id="PRO_5039205877" evidence="1">
    <location>
        <begin position="20"/>
        <end position="361"/>
    </location>
</feature>
<feature type="domain" description="SGNH hydrolase-type esterase" evidence="2">
    <location>
        <begin position="179"/>
        <end position="349"/>
    </location>
</feature>